<feature type="region of interest" description="Disordered" evidence="1">
    <location>
        <begin position="97"/>
        <end position="140"/>
    </location>
</feature>
<feature type="compositionally biased region" description="Basic and acidic residues" evidence="1">
    <location>
        <begin position="1"/>
        <end position="10"/>
    </location>
</feature>
<organism evidence="2 3">
    <name type="scientific">Leifsonia xyli subsp. cynodontis DSM 46306</name>
    <dbReference type="NCBI Taxonomy" id="1389489"/>
    <lineage>
        <taxon>Bacteria</taxon>
        <taxon>Bacillati</taxon>
        <taxon>Actinomycetota</taxon>
        <taxon>Actinomycetes</taxon>
        <taxon>Micrococcales</taxon>
        <taxon>Microbacteriaceae</taxon>
        <taxon>Leifsonia</taxon>
    </lineage>
</organism>
<feature type="region of interest" description="Disordered" evidence="1">
    <location>
        <begin position="1"/>
        <end position="44"/>
    </location>
</feature>
<evidence type="ECO:0000313" key="2">
    <source>
        <dbReference type="EMBL" id="AGW41069.1"/>
    </source>
</evidence>
<dbReference type="STRING" id="1389489.O159_09360"/>
<sequence length="172" mass="18457">MLESEARVGEEQAAADGEQRRHMRPRQREPAVVGVGIGDRGADHASVEPLGAQRECEQGVDLVAEPAFPPVEDLRGDGRGVDLLSAAVHQGEVLERDAPSRRHQEGVERVPIHSGAGLPGEQGPFGGKADAMAEPSRQIGGRKRVQPIHCAFLVVLFLISQKTTRSSEVYSS</sequence>
<evidence type="ECO:0000256" key="1">
    <source>
        <dbReference type="SAM" id="MobiDB-lite"/>
    </source>
</evidence>
<dbReference type="AlphaFoldDB" id="U3P6H8"/>
<dbReference type="Proteomes" id="UP000016743">
    <property type="component" value="Chromosome"/>
</dbReference>
<evidence type="ECO:0000313" key="3">
    <source>
        <dbReference type="Proteomes" id="UP000016743"/>
    </source>
</evidence>
<name>U3P6H8_LEIXC</name>
<feature type="compositionally biased region" description="Gly residues" evidence="1">
    <location>
        <begin position="117"/>
        <end position="126"/>
    </location>
</feature>
<protein>
    <submittedName>
        <fullName evidence="2">Uncharacterized protein</fullName>
    </submittedName>
</protein>
<reference evidence="2 3" key="1">
    <citation type="journal article" date="2013" name="Genome Announc.">
        <title>Complete Genome Sequence of Leifsonia xyli subsp. cynodontis Strain DSM46306, a Gram-Positive Bacterial Pathogen of Grasses.</title>
        <authorList>
            <person name="Monteiro-Vitorello C.B."/>
            <person name="Zerillo M.M."/>
            <person name="Van Sluys M.A."/>
            <person name="Camargo L.E."/>
            <person name="Kitajima J.P."/>
        </authorList>
    </citation>
    <scope>NUCLEOTIDE SEQUENCE [LARGE SCALE GENOMIC DNA]</scope>
    <source>
        <strain evidence="2 3">DSM 46306</strain>
    </source>
</reference>
<feature type="compositionally biased region" description="Basic and acidic residues" evidence="1">
    <location>
        <begin position="97"/>
        <end position="111"/>
    </location>
</feature>
<keyword evidence="3" id="KW-1185">Reference proteome</keyword>
<gene>
    <name evidence="2" type="ORF">O159_09360</name>
</gene>
<dbReference type="KEGG" id="lxy:O159_09360"/>
<dbReference type="EMBL" id="CP006734">
    <property type="protein sequence ID" value="AGW41069.1"/>
    <property type="molecule type" value="Genomic_DNA"/>
</dbReference>
<accession>U3P6H8</accession>
<dbReference type="HOGENOM" id="CLU_1553376_0_0_11"/>
<proteinExistence type="predicted"/>